<evidence type="ECO:0000313" key="2">
    <source>
        <dbReference type="EMBL" id="KAG1893784.1"/>
    </source>
</evidence>
<evidence type="ECO:0000313" key="3">
    <source>
        <dbReference type="Proteomes" id="UP001195769"/>
    </source>
</evidence>
<protein>
    <submittedName>
        <fullName evidence="2">Uncharacterized protein</fullName>
    </submittedName>
</protein>
<dbReference type="EMBL" id="JABBWK010000090">
    <property type="protein sequence ID" value="KAG1893784.1"/>
    <property type="molecule type" value="Genomic_DNA"/>
</dbReference>
<proteinExistence type="predicted"/>
<comment type="caution">
    <text evidence="2">The sequence shown here is derived from an EMBL/GenBank/DDBJ whole genome shotgun (WGS) entry which is preliminary data.</text>
</comment>
<feature type="compositionally biased region" description="Basic and acidic residues" evidence="1">
    <location>
        <begin position="207"/>
        <end position="219"/>
    </location>
</feature>
<feature type="compositionally biased region" description="Polar residues" evidence="1">
    <location>
        <begin position="372"/>
        <end position="381"/>
    </location>
</feature>
<feature type="compositionally biased region" description="Acidic residues" evidence="1">
    <location>
        <begin position="386"/>
        <end position="401"/>
    </location>
</feature>
<name>A0AAD4DU11_9AGAM</name>
<dbReference type="AlphaFoldDB" id="A0AAD4DU11"/>
<feature type="compositionally biased region" description="Polar residues" evidence="1">
    <location>
        <begin position="346"/>
        <end position="356"/>
    </location>
</feature>
<keyword evidence="3" id="KW-1185">Reference proteome</keyword>
<feature type="region of interest" description="Disordered" evidence="1">
    <location>
        <begin position="331"/>
        <end position="440"/>
    </location>
</feature>
<evidence type="ECO:0000256" key="1">
    <source>
        <dbReference type="SAM" id="MobiDB-lite"/>
    </source>
</evidence>
<organism evidence="2 3">
    <name type="scientific">Suillus fuscotomentosus</name>
    <dbReference type="NCBI Taxonomy" id="1912939"/>
    <lineage>
        <taxon>Eukaryota</taxon>
        <taxon>Fungi</taxon>
        <taxon>Dikarya</taxon>
        <taxon>Basidiomycota</taxon>
        <taxon>Agaricomycotina</taxon>
        <taxon>Agaricomycetes</taxon>
        <taxon>Agaricomycetidae</taxon>
        <taxon>Boletales</taxon>
        <taxon>Suillineae</taxon>
        <taxon>Suillaceae</taxon>
        <taxon>Suillus</taxon>
    </lineage>
</organism>
<accession>A0AAD4DU11</accession>
<dbReference type="GeneID" id="64662510"/>
<dbReference type="RefSeq" id="XP_041219360.1">
    <property type="nucleotide sequence ID" value="XM_041368212.1"/>
</dbReference>
<feature type="region of interest" description="Disordered" evidence="1">
    <location>
        <begin position="196"/>
        <end position="219"/>
    </location>
</feature>
<sequence length="440" mass="50109">MTLQVCAVYFLVKPAISHHETHESLHRDWLYNRRAEKTLKKQSKFSKKWTTQLVIEHQYKKEILEKTRARPGGKEMIKHYQGAVNAIMASLSEEQLDEANTTAIEWSSSAPPTDVQAEFAQKKAPGMMKDLATQLWRQAGMRIFILSAWKTEEGEVRINGIDFNEKLEGNSFTDTKDWKSMLPEWNAYVREEFAIDRNNDDDGNEDADGKESRNPRRKKEEFTLEVDAYGLPVISDIEPLNLENKKSLIRTFLTKHYRFCSQKPKVSVPWSAVTEAQENFIKPKFFFLPAGEKIKDPSKLQLHNADWLLQFWHQRQKDKVRPTFEFKGWQDHEKEMREPVEKISESDSSTTCSPVTAKTRVPVQKPTGRLTGKSSGKSTSRVELESSSEGEDGEGEGENDEAQLPPSKLKLTGKPGKAVQSILVKKPPAKSTGKSSGKPV</sequence>
<feature type="compositionally biased region" description="Basic and acidic residues" evidence="1">
    <location>
        <begin position="331"/>
        <end position="345"/>
    </location>
</feature>
<dbReference type="Proteomes" id="UP001195769">
    <property type="component" value="Unassembled WGS sequence"/>
</dbReference>
<reference evidence="2" key="1">
    <citation type="journal article" date="2020" name="New Phytol.">
        <title>Comparative genomics reveals dynamic genome evolution in host specialist ectomycorrhizal fungi.</title>
        <authorList>
            <person name="Lofgren L.A."/>
            <person name="Nguyen N.H."/>
            <person name="Vilgalys R."/>
            <person name="Ruytinx J."/>
            <person name="Liao H.L."/>
            <person name="Branco S."/>
            <person name="Kuo A."/>
            <person name="LaButti K."/>
            <person name="Lipzen A."/>
            <person name="Andreopoulos W."/>
            <person name="Pangilinan J."/>
            <person name="Riley R."/>
            <person name="Hundley H."/>
            <person name="Na H."/>
            <person name="Barry K."/>
            <person name="Grigoriev I.V."/>
            <person name="Stajich J.E."/>
            <person name="Kennedy P.G."/>
        </authorList>
    </citation>
    <scope>NUCLEOTIDE SEQUENCE</scope>
    <source>
        <strain evidence="2">FC203</strain>
    </source>
</reference>
<gene>
    <name evidence="2" type="ORF">F5891DRAFT_1195917</name>
</gene>